<proteinExistence type="predicted"/>
<dbReference type="OrthoDB" id="422206at2759"/>
<evidence type="ECO:0000256" key="6">
    <source>
        <dbReference type="SAM" id="Phobius"/>
    </source>
</evidence>
<evidence type="ECO:0000256" key="4">
    <source>
        <dbReference type="ARBA" id="ARBA00023136"/>
    </source>
</evidence>
<keyword evidence="8" id="KW-1185">Reference proteome</keyword>
<feature type="transmembrane region" description="Helical" evidence="6">
    <location>
        <begin position="219"/>
        <end position="237"/>
    </location>
</feature>
<name>A0A317SVZ7_9PEZI</name>
<feature type="transmembrane region" description="Helical" evidence="6">
    <location>
        <begin position="154"/>
        <end position="175"/>
    </location>
</feature>
<feature type="transmembrane region" description="Helical" evidence="6">
    <location>
        <begin position="96"/>
        <end position="118"/>
    </location>
</feature>
<dbReference type="Pfam" id="PF07690">
    <property type="entry name" value="MFS_1"/>
    <property type="match status" value="1"/>
</dbReference>
<organism evidence="7 8">
    <name type="scientific">Tuber magnatum</name>
    <name type="common">white Piedmont truffle</name>
    <dbReference type="NCBI Taxonomy" id="42249"/>
    <lineage>
        <taxon>Eukaryota</taxon>
        <taxon>Fungi</taxon>
        <taxon>Dikarya</taxon>
        <taxon>Ascomycota</taxon>
        <taxon>Pezizomycotina</taxon>
        <taxon>Pezizomycetes</taxon>
        <taxon>Pezizales</taxon>
        <taxon>Tuberaceae</taxon>
        <taxon>Tuber</taxon>
    </lineage>
</organism>
<keyword evidence="4 6" id="KW-0472">Membrane</keyword>
<feature type="transmembrane region" description="Helical" evidence="6">
    <location>
        <begin position="427"/>
        <end position="448"/>
    </location>
</feature>
<dbReference type="AlphaFoldDB" id="A0A317SVZ7"/>
<dbReference type="InterPro" id="IPR036259">
    <property type="entry name" value="MFS_trans_sf"/>
</dbReference>
<evidence type="ECO:0000256" key="2">
    <source>
        <dbReference type="ARBA" id="ARBA00022692"/>
    </source>
</evidence>
<evidence type="ECO:0000313" key="7">
    <source>
        <dbReference type="EMBL" id="PWW77321.1"/>
    </source>
</evidence>
<dbReference type="GO" id="GO:0022857">
    <property type="term" value="F:transmembrane transporter activity"/>
    <property type="evidence" value="ECO:0007669"/>
    <property type="project" value="InterPro"/>
</dbReference>
<dbReference type="GO" id="GO:0016020">
    <property type="term" value="C:membrane"/>
    <property type="evidence" value="ECO:0007669"/>
    <property type="project" value="UniProtKB-SubCell"/>
</dbReference>
<keyword evidence="3 6" id="KW-1133">Transmembrane helix</keyword>
<feature type="compositionally biased region" description="Acidic residues" evidence="5">
    <location>
        <begin position="25"/>
        <end position="34"/>
    </location>
</feature>
<dbReference type="PANTHER" id="PTHR10924:SF6">
    <property type="entry name" value="SOLUTE CARRIER FAMILY 49 MEMBER A3"/>
    <property type="match status" value="1"/>
</dbReference>
<evidence type="ECO:0000256" key="5">
    <source>
        <dbReference type="SAM" id="MobiDB-lite"/>
    </source>
</evidence>
<gene>
    <name evidence="7" type="ORF">C7212DRAFT_278586</name>
</gene>
<dbReference type="EMBL" id="PYWC01000024">
    <property type="protein sequence ID" value="PWW77321.1"/>
    <property type="molecule type" value="Genomic_DNA"/>
</dbReference>
<feature type="transmembrane region" description="Helical" evidence="6">
    <location>
        <begin position="332"/>
        <end position="353"/>
    </location>
</feature>
<feature type="transmembrane region" description="Helical" evidence="6">
    <location>
        <begin position="395"/>
        <end position="415"/>
    </location>
</feature>
<dbReference type="SUPFAM" id="SSF103473">
    <property type="entry name" value="MFS general substrate transporter"/>
    <property type="match status" value="1"/>
</dbReference>
<keyword evidence="2 6" id="KW-0812">Transmembrane</keyword>
<feature type="transmembrane region" description="Helical" evidence="6">
    <location>
        <begin position="306"/>
        <end position="325"/>
    </location>
</feature>
<dbReference type="STRING" id="42249.A0A317SVZ7"/>
<dbReference type="Gene3D" id="1.20.1250.20">
    <property type="entry name" value="MFS general substrate transporter like domains"/>
    <property type="match status" value="2"/>
</dbReference>
<accession>A0A317SVZ7</accession>
<dbReference type="InterPro" id="IPR011701">
    <property type="entry name" value="MFS"/>
</dbReference>
<evidence type="ECO:0000313" key="8">
    <source>
        <dbReference type="Proteomes" id="UP000246991"/>
    </source>
</evidence>
<comment type="subcellular location">
    <subcellularLocation>
        <location evidence="1">Membrane</location>
        <topology evidence="1">Multi-pass membrane protein</topology>
    </subcellularLocation>
</comment>
<protein>
    <submittedName>
        <fullName evidence="7">MFS general substrate transporter</fullName>
    </submittedName>
</protein>
<feature type="transmembrane region" description="Helical" evidence="6">
    <location>
        <begin position="268"/>
        <end position="286"/>
    </location>
</feature>
<evidence type="ECO:0000256" key="3">
    <source>
        <dbReference type="ARBA" id="ARBA00022989"/>
    </source>
</evidence>
<feature type="region of interest" description="Disordered" evidence="5">
    <location>
        <begin position="1"/>
        <end position="37"/>
    </location>
</feature>
<feature type="transmembrane region" description="Helical" evidence="6">
    <location>
        <begin position="359"/>
        <end position="383"/>
    </location>
</feature>
<comment type="caution">
    <text evidence="7">The sequence shown here is derived from an EMBL/GenBank/DDBJ whole genome shotgun (WGS) entry which is preliminary data.</text>
</comment>
<dbReference type="InterPro" id="IPR049680">
    <property type="entry name" value="FLVCR1-2_SLC49-like"/>
</dbReference>
<dbReference type="Proteomes" id="UP000246991">
    <property type="component" value="Unassembled WGS sequence"/>
</dbReference>
<dbReference type="PANTHER" id="PTHR10924">
    <property type="entry name" value="MAJOR FACILITATOR SUPERFAMILY PROTEIN-RELATED"/>
    <property type="match status" value="1"/>
</dbReference>
<sequence>MELKSLPPRITRHSGSRNGGAAPVSEEEGGGGEEEQQRIMPDDGAVVYQVYKERWFGLAGLMLMNIVISWGWLTYAPVSDSTQIWFGLDSQSPVNWLATVIFFTYGLCGLLLAVLYTLNRHGVKPALMASSFLVLVGNWIRYSCTQRKSFGGVMFGQILIGFAQPFVLSAATHYSDLWFTSRGRISATALTSFSNPFGAALGQLINLMLATSPEKIPEMTFWVAIIATVASLPWWFVKSRPPTPPCASAVGKKLGFKESLGVVFRNRGFLLVFVMFSVYLGFFNAMSSLLNQIMLPYGYTADEAGITGAILIVAGLVTSAIVSPINDRTHSFLTAIRIFVPIIALSYVALIFAPRTHTLAAPFAISALLGAASFSLLPLVLEWAVEQTHPAPPELTNVTLWVGGQILGAVFLIIMDALKDKDDNDKMWKSLIFEAVVACAVSPLTLMLGHSANRRIEIDKVAAQRIGAS</sequence>
<feature type="transmembrane region" description="Helical" evidence="6">
    <location>
        <begin position="55"/>
        <end position="76"/>
    </location>
</feature>
<reference evidence="7 8" key="1">
    <citation type="submission" date="2018-03" db="EMBL/GenBank/DDBJ databases">
        <title>Genomes of Pezizomycetes fungi and the evolution of truffles.</title>
        <authorList>
            <person name="Murat C."/>
            <person name="Payen T."/>
            <person name="Noel B."/>
            <person name="Kuo A."/>
            <person name="Martin F.M."/>
        </authorList>
    </citation>
    <scope>NUCLEOTIDE SEQUENCE [LARGE SCALE GENOMIC DNA]</scope>
    <source>
        <strain evidence="7">091103-1</strain>
    </source>
</reference>
<evidence type="ECO:0000256" key="1">
    <source>
        <dbReference type="ARBA" id="ARBA00004141"/>
    </source>
</evidence>